<dbReference type="PROSITE" id="PS51194">
    <property type="entry name" value="HELICASE_CTER"/>
    <property type="match status" value="1"/>
</dbReference>
<evidence type="ECO:0000259" key="2">
    <source>
        <dbReference type="PROSITE" id="PS51192"/>
    </source>
</evidence>
<dbReference type="PROSITE" id="PS51192">
    <property type="entry name" value="HELICASE_ATP_BIND_1"/>
    <property type="match status" value="1"/>
</dbReference>
<feature type="coiled-coil region" evidence="1">
    <location>
        <begin position="1102"/>
        <end position="1129"/>
    </location>
</feature>
<dbReference type="PRINTS" id="PR00507">
    <property type="entry name" value="N12N6MTFRASE"/>
</dbReference>
<organism evidence="4 5">
    <name type="scientific">Mucilaginibacter sabulilitoris</name>
    <dbReference type="NCBI Taxonomy" id="1173583"/>
    <lineage>
        <taxon>Bacteria</taxon>
        <taxon>Pseudomonadati</taxon>
        <taxon>Bacteroidota</taxon>
        <taxon>Sphingobacteriia</taxon>
        <taxon>Sphingobacteriales</taxon>
        <taxon>Sphingobacteriaceae</taxon>
        <taxon>Mucilaginibacter</taxon>
    </lineage>
</organism>
<dbReference type="SUPFAM" id="SSF53335">
    <property type="entry name" value="S-adenosyl-L-methionine-dependent methyltransferases"/>
    <property type="match status" value="1"/>
</dbReference>
<dbReference type="Proteomes" id="UP001324380">
    <property type="component" value="Chromosome"/>
</dbReference>
<dbReference type="InterPro" id="IPR001650">
    <property type="entry name" value="Helicase_C-like"/>
</dbReference>
<evidence type="ECO:0000313" key="5">
    <source>
        <dbReference type="Proteomes" id="UP001324380"/>
    </source>
</evidence>
<dbReference type="InterPro" id="IPR029063">
    <property type="entry name" value="SAM-dependent_MTases_sf"/>
</dbReference>
<dbReference type="Pfam" id="PF00271">
    <property type="entry name" value="Helicase_C"/>
    <property type="match status" value="1"/>
</dbReference>
<dbReference type="Gene3D" id="3.40.50.300">
    <property type="entry name" value="P-loop containing nucleotide triphosphate hydrolases"/>
    <property type="match status" value="2"/>
</dbReference>
<keyword evidence="4" id="KW-0067">ATP-binding</keyword>
<keyword evidence="4" id="KW-0347">Helicase</keyword>
<protein>
    <submittedName>
        <fullName evidence="4">Helicase-related protein</fullName>
    </submittedName>
</protein>
<keyword evidence="4" id="KW-0547">Nucleotide-binding</keyword>
<dbReference type="EMBL" id="CP139558">
    <property type="protein sequence ID" value="WPU94801.1"/>
    <property type="molecule type" value="Genomic_DNA"/>
</dbReference>
<feature type="coiled-coil region" evidence="1">
    <location>
        <begin position="1737"/>
        <end position="1795"/>
    </location>
</feature>
<keyword evidence="5" id="KW-1185">Reference proteome</keyword>
<evidence type="ECO:0000259" key="3">
    <source>
        <dbReference type="PROSITE" id="PS51194"/>
    </source>
</evidence>
<name>A0ABZ0TPU2_9SPHI</name>
<feature type="domain" description="Helicase ATP-binding" evidence="2">
    <location>
        <begin position="963"/>
        <end position="1218"/>
    </location>
</feature>
<dbReference type="Gene3D" id="3.40.50.150">
    <property type="entry name" value="Vaccinia Virus protein VP39"/>
    <property type="match status" value="1"/>
</dbReference>
<evidence type="ECO:0000256" key="1">
    <source>
        <dbReference type="SAM" id="Coils"/>
    </source>
</evidence>
<dbReference type="InterPro" id="IPR014001">
    <property type="entry name" value="Helicase_ATP-bd"/>
</dbReference>
<proteinExistence type="predicted"/>
<dbReference type="PANTHER" id="PTHR41313:SF1">
    <property type="entry name" value="DNA METHYLASE ADENINE-SPECIFIC DOMAIN-CONTAINING PROTEIN"/>
    <property type="match status" value="1"/>
</dbReference>
<dbReference type="RefSeq" id="WP_321563916.1">
    <property type="nucleotide sequence ID" value="NZ_CP139558.1"/>
</dbReference>
<feature type="domain" description="Helicase C-terminal" evidence="3">
    <location>
        <begin position="1369"/>
        <end position="1537"/>
    </location>
</feature>
<keyword evidence="4" id="KW-0378">Hydrolase</keyword>
<accession>A0ABZ0TPU2</accession>
<reference evidence="4 5" key="1">
    <citation type="submission" date="2023-11" db="EMBL/GenBank/DDBJ databases">
        <title>Analysis of the Genomes of Mucilaginibacter gossypii cycad 4 and M. sabulilitoris SNA2: microbes with the potential for plant growth promotion.</title>
        <authorList>
            <person name="Hirsch A.M."/>
            <person name="Humm E."/>
            <person name="Rubbi M."/>
            <person name="Del Vecchio G."/>
            <person name="Ha S.M."/>
            <person name="Pellegrini M."/>
            <person name="Gunsalus R.P."/>
        </authorList>
    </citation>
    <scope>NUCLEOTIDE SEQUENCE [LARGE SCALE GENOMIC DNA]</scope>
    <source>
        <strain evidence="4 5">SNA2</strain>
    </source>
</reference>
<dbReference type="SUPFAM" id="SSF52540">
    <property type="entry name" value="P-loop containing nucleoside triphosphate hydrolases"/>
    <property type="match status" value="2"/>
</dbReference>
<dbReference type="InterPro" id="IPR027417">
    <property type="entry name" value="P-loop_NTPase"/>
</dbReference>
<dbReference type="GO" id="GO:0004386">
    <property type="term" value="F:helicase activity"/>
    <property type="evidence" value="ECO:0007669"/>
    <property type="project" value="UniProtKB-KW"/>
</dbReference>
<dbReference type="SMART" id="SM00490">
    <property type="entry name" value="HELICc"/>
    <property type="match status" value="1"/>
</dbReference>
<dbReference type="SMART" id="SM00487">
    <property type="entry name" value="DEXDc"/>
    <property type="match status" value="1"/>
</dbReference>
<evidence type="ECO:0000313" key="4">
    <source>
        <dbReference type="EMBL" id="WPU94801.1"/>
    </source>
</evidence>
<gene>
    <name evidence="4" type="ORF">SNE25_04605</name>
</gene>
<sequence>MAFAPKQKLTDNIAALQVAFGLKSGQEPSTDQLEILKRYAGFGGIKAVMYGGGTKEEWQAQGATAEDLRLYDGLMEFYLLLKSELPESEYKEAVDSIKNSTMSAYYTPPFVPQAIYEALAEIDLQPTKLYEPSAGAGVFISEAVAAFSGLQEVMAIEKDILTGKVLTAITSGIPVNSEVQIKGLEETADHENGQYDLVASNIPFGNYRVYDKGYTNMALSGRIHTYFFVKGLDKLADGGMLAYLTTDSFLNSPANQQAREHLFAQADFIALAMMPANLMKDHAGVEAPTHLLIVQKNTSKVNLSEDEELLIRSVELGGEAGTYQLNAYAERHTDLIFGDEIVEGTNQYGQPAMVIWHNGHISDLQEPLTEMLKDAFEGRLNKNLFLKAQNTLSQEAKKKLERHVKTDRTFTFLPMPEDKITSSAVQLGLFDTAPAENISRAQAYLNDADLATVMNQSARPVSIIKINAETNHECFVLVTARSKSNGHYLYKLYSNIREVPVSARWMTAGLLGHELKVLSEQLQKFDYQYFYQGDKSLEPVFLLSPENVRPLADLKSFYRKGTLVIHRGQVGIIGHPENGRAAFEAFGSQNDLSFYEQYTHVRDSYQELQLKESENGIEFPALRDQLNLSYDKFREAYGELNKNVNRGRLLNDEAFGFIILSSLERKENDQILKADIFHSPLFPKTEVFKSDDVVEALARSLNDTGRVSLPFISEATGRTSSEIVAELRGRIYKNPQTSNWETADEYLAGNVVKKLAEAELAVAEGSENVQFQISLKAIQGIQPERIPFELLDFNLGERWIPTSYYSRFASKLFELDTEVAYFPSLDTFKVDYKFGNAITDQEYSVTPMQGNRMTGHTMMEHGLENTSPHFTYTVSIGEGKTIRLPDNEAIQLAHQKVEAIRTHFLNWLQDLPKEDKDLLTKTYNDTFNCYVLREYDGSHLKFPGLDKQGLGITDLYSSQKNAAWRIIQNRGAVIDHEVGLGKTLTMIVASYEMKRLGIVHKPTILALKANVDQIRDTYRLAYPKAKILAPGENDFSPAKRMRLFHEIKNNNWDCIILTHDQFGKIPQSEQIQQEIFREELDNVERDLGTAVQLGQKISKKILKGLEVRKSNLEARLNDIADRIENRKDKDISFQDLNIDHLFVDESHKFKNLTFTTRHSRVAGLGNTAGSQKALNMLFAVRTLQQKFDSDLCSTFLSGTPISNSLTEMYLIFKYLRPREMARQRIENFDGWAAVFARKTIDFEFSVTNEIISKERFRYFIKVPELALFYNEITDYKTAKHINLDKPSLNEHLVNIPPTPDQKDFIQKLMQFAKSGDGTLIGRAPLSREEDFARMLIATNYAKKMSADMRLINPDYADHPDNKVNVCARKVAEIYEQSKSFRGTQIIFSDIGTPKAGQFNIYDALKAKLVGDFSLPPHEVSFIHDWSEKQRPELFRRMNNGDIRVLIGSTEKAGTGLNVQKRGVAMHHMDIPWKPSELEQRDGRLGRQGNWLAKEHYGNKVMNFIYAVEQSLDNYKFSLLQNKQRFISQMKNNELHIRTIDEGAMDEQSGMNFSEYIAILSGDTSLLEKAKIEKKVAGLENLRTVFFKESSRSRYHLESLTRDKGETERTLEKLQADHQKYHMRLKQDAEGVKLNLIRLEEFHSVNAEKIGEYLINLYKSWEPEKGKADEKLLGELYGFDLYIRRQQEAWEENGVNQYRYINNFYAESRDSGIKYSYNKGAINIDNPKTATRHFLNAIDRVDALTEKYTKELRSLDQEISMLALIVNKPFDKEAELTTLKGELSRLEKEIALKIQDSQIKQNGLFNTPADEVSQDQTPVNVMDLNIVPEPVRATYQLVPLEQNKKSRSLGQRL</sequence>
<keyword evidence="1" id="KW-0175">Coiled coil</keyword>
<dbReference type="PANTHER" id="PTHR41313">
    <property type="entry name" value="ADENINE-SPECIFIC METHYLTRANSFERASE"/>
    <property type="match status" value="1"/>
</dbReference>
<dbReference type="InterPro" id="IPR052933">
    <property type="entry name" value="DNA_Protect_Modify"/>
</dbReference>